<sequence length="242" mass="26861">NWAESFSTNTSQCFFSCSSLAICIPIDCFELWIVSALNLIKMLDQIPEPRSVACPEKASKVRIKMLLLQKPLAMSFLDIILGVLLVWGLWKGLRNGLIIELASIVALIAGIYGAIHFSYYAGDHLSQNIDWEERYINLAAFVITFILIVLAVHILAKLLTKVASFAMLGWLNRLAGGIFGVVKVAVILGALLVFFERVNTTSGLVKDESKEQSVLYEPIKDIGALLFNYALKEPVLRDKITI</sequence>
<dbReference type="AlphaFoldDB" id="A0A0F9L7S5"/>
<dbReference type="EMBL" id="LAZR01006610">
    <property type="protein sequence ID" value="KKM90909.1"/>
    <property type="molecule type" value="Genomic_DNA"/>
</dbReference>
<dbReference type="PANTHER" id="PTHR37306">
    <property type="entry name" value="COLICIN V PRODUCTION PROTEIN"/>
    <property type="match status" value="1"/>
</dbReference>
<proteinExistence type="predicted"/>
<dbReference type="InterPro" id="IPR003825">
    <property type="entry name" value="Colicin-V_CvpA"/>
</dbReference>
<evidence type="ECO:0000256" key="3">
    <source>
        <dbReference type="ARBA" id="ARBA00022989"/>
    </source>
</evidence>
<evidence type="ECO:0000256" key="4">
    <source>
        <dbReference type="ARBA" id="ARBA00023136"/>
    </source>
</evidence>
<keyword evidence="2 5" id="KW-0812">Transmembrane</keyword>
<feature type="non-terminal residue" evidence="6">
    <location>
        <position position="1"/>
    </location>
</feature>
<protein>
    <recommendedName>
        <fullName evidence="7">CvpA family protein</fullName>
    </recommendedName>
</protein>
<feature type="transmembrane region" description="Helical" evidence="5">
    <location>
        <begin position="72"/>
        <end position="90"/>
    </location>
</feature>
<feature type="transmembrane region" description="Helical" evidence="5">
    <location>
        <begin position="96"/>
        <end position="115"/>
    </location>
</feature>
<keyword evidence="4 5" id="KW-0472">Membrane</keyword>
<comment type="subcellular location">
    <subcellularLocation>
        <location evidence="1">Membrane</location>
        <topology evidence="1">Multi-pass membrane protein</topology>
    </subcellularLocation>
</comment>
<dbReference type="GO" id="GO:0016020">
    <property type="term" value="C:membrane"/>
    <property type="evidence" value="ECO:0007669"/>
    <property type="project" value="UniProtKB-SubCell"/>
</dbReference>
<comment type="caution">
    <text evidence="6">The sequence shown here is derived from an EMBL/GenBank/DDBJ whole genome shotgun (WGS) entry which is preliminary data.</text>
</comment>
<evidence type="ECO:0000256" key="2">
    <source>
        <dbReference type="ARBA" id="ARBA00022692"/>
    </source>
</evidence>
<evidence type="ECO:0000313" key="6">
    <source>
        <dbReference type="EMBL" id="KKM90909.1"/>
    </source>
</evidence>
<keyword evidence="3 5" id="KW-1133">Transmembrane helix</keyword>
<accession>A0A0F9L7S5</accession>
<organism evidence="6">
    <name type="scientific">marine sediment metagenome</name>
    <dbReference type="NCBI Taxonomy" id="412755"/>
    <lineage>
        <taxon>unclassified sequences</taxon>
        <taxon>metagenomes</taxon>
        <taxon>ecological metagenomes</taxon>
    </lineage>
</organism>
<evidence type="ECO:0008006" key="7">
    <source>
        <dbReference type="Google" id="ProtNLM"/>
    </source>
</evidence>
<feature type="transmembrane region" description="Helical" evidence="5">
    <location>
        <begin position="135"/>
        <end position="156"/>
    </location>
</feature>
<dbReference type="PANTHER" id="PTHR37306:SF1">
    <property type="entry name" value="COLICIN V PRODUCTION PROTEIN"/>
    <property type="match status" value="1"/>
</dbReference>
<reference evidence="6" key="1">
    <citation type="journal article" date="2015" name="Nature">
        <title>Complex archaea that bridge the gap between prokaryotes and eukaryotes.</title>
        <authorList>
            <person name="Spang A."/>
            <person name="Saw J.H."/>
            <person name="Jorgensen S.L."/>
            <person name="Zaremba-Niedzwiedzka K."/>
            <person name="Martijn J."/>
            <person name="Lind A.E."/>
            <person name="van Eijk R."/>
            <person name="Schleper C."/>
            <person name="Guy L."/>
            <person name="Ettema T.J."/>
        </authorList>
    </citation>
    <scope>NUCLEOTIDE SEQUENCE</scope>
</reference>
<dbReference type="GO" id="GO:0009403">
    <property type="term" value="P:toxin biosynthetic process"/>
    <property type="evidence" value="ECO:0007669"/>
    <property type="project" value="InterPro"/>
</dbReference>
<evidence type="ECO:0000256" key="5">
    <source>
        <dbReference type="SAM" id="Phobius"/>
    </source>
</evidence>
<evidence type="ECO:0000256" key="1">
    <source>
        <dbReference type="ARBA" id="ARBA00004141"/>
    </source>
</evidence>
<feature type="transmembrane region" description="Helical" evidence="5">
    <location>
        <begin position="176"/>
        <end position="195"/>
    </location>
</feature>
<gene>
    <name evidence="6" type="ORF">LCGC14_1233920</name>
</gene>
<name>A0A0F9L7S5_9ZZZZ</name>
<dbReference type="Pfam" id="PF02674">
    <property type="entry name" value="Colicin_V"/>
    <property type="match status" value="1"/>
</dbReference>